<keyword evidence="2" id="KW-0812">Transmembrane</keyword>
<feature type="transmembrane region" description="Helical" evidence="2">
    <location>
        <begin position="374"/>
        <end position="391"/>
    </location>
</feature>
<reference evidence="4 5" key="1">
    <citation type="journal article" date="2021" name="Int. J. Syst. Evol. Microbiol.">
        <title>Faecalibacter bovis sp. nov., isolated from cow faeces.</title>
        <authorList>
            <person name="Li F."/>
            <person name="Zhao W."/>
            <person name="Hong Q."/>
            <person name="Shao Q."/>
            <person name="Song J."/>
            <person name="Yang S."/>
        </authorList>
    </citation>
    <scope>NUCLEOTIDE SEQUENCE [LARGE SCALE GENOMIC DNA]</scope>
    <source>
        <strain evidence="4 5">ZY171143</strain>
    </source>
</reference>
<evidence type="ECO:0000256" key="1">
    <source>
        <dbReference type="SAM" id="Coils"/>
    </source>
</evidence>
<keyword evidence="5" id="KW-1185">Reference proteome</keyword>
<protein>
    <recommendedName>
        <fullName evidence="3">DUF8201 domain-containing protein</fullName>
    </recommendedName>
</protein>
<evidence type="ECO:0000256" key="2">
    <source>
        <dbReference type="SAM" id="Phobius"/>
    </source>
</evidence>
<dbReference type="EMBL" id="CP072842">
    <property type="protein sequence ID" value="QTV05393.1"/>
    <property type="molecule type" value="Genomic_DNA"/>
</dbReference>
<feature type="transmembrane region" description="Helical" evidence="2">
    <location>
        <begin position="222"/>
        <end position="249"/>
    </location>
</feature>
<keyword evidence="2" id="KW-1133">Transmembrane helix</keyword>
<dbReference type="Proteomes" id="UP000672011">
    <property type="component" value="Chromosome"/>
</dbReference>
<feature type="transmembrane region" description="Helical" evidence="2">
    <location>
        <begin position="419"/>
        <end position="438"/>
    </location>
</feature>
<dbReference type="Pfam" id="PF26626">
    <property type="entry name" value="DUF8201"/>
    <property type="match status" value="1"/>
</dbReference>
<accession>A0ABX7XC07</accession>
<feature type="transmembrane region" description="Helical" evidence="2">
    <location>
        <begin position="6"/>
        <end position="24"/>
    </location>
</feature>
<sequence length="557" mass="65858">MFFLLVTVIVQLFVIYSFSLLAKFKYNSNQLLSLELLKGLSIVGIISCIISFFLPLNITYEICLIISGILLFITHKAWLNFKKFKLNYKWMFSILMVLTLFVGSMNAFIYDTFLYYLPSIKWLDDYGLVKGLANFDFNLGQMSLWHILQASFNNTIDFTYKINVTLVVIFLIYLFETKQEKFSFFLPLFYFFIASPSTELPVFIFSVIVILNYLNIKNEDSIYLGIILAAILVLIKPLSIVLPFFFLFLIFKELKRFNYKVFLIIGSILLIFLSKNYYLTGNLFFPLKSGITNNIHSVSVEMYKLNDLLVRFLIISKSDINNLPAFDVYEKWTNLDYYKFLVQDFNISIKIYFTLILTTFIFTIYFIVKKNIDWVVLGILIFIKMVFLLNVSMQYRFVFDGLLLISCVFLYNKNFKLKLFLPIIILASFSFVFSKSLFSIKDENFVIRNRPSKYKFNQLILTKNRYTKGYKSNIFNFNTNVNITSDRSLDLRQPTIASKLLNHYLRQKSHPELINPNNIKSGFKMVQNREEDIKEIEKHLDQIRRYRKEHRNNNYPK</sequence>
<feature type="transmembrane region" description="Helical" evidence="2">
    <location>
        <begin position="158"/>
        <end position="176"/>
    </location>
</feature>
<organism evidence="4 5">
    <name type="scientific">Faecalibacter bovis</name>
    <dbReference type="NCBI Taxonomy" id="2898187"/>
    <lineage>
        <taxon>Bacteria</taxon>
        <taxon>Pseudomonadati</taxon>
        <taxon>Bacteroidota</taxon>
        <taxon>Flavobacteriia</taxon>
        <taxon>Flavobacteriales</taxon>
        <taxon>Weeksellaceae</taxon>
        <taxon>Faecalibacter</taxon>
    </lineage>
</organism>
<proteinExistence type="predicted"/>
<evidence type="ECO:0000313" key="4">
    <source>
        <dbReference type="EMBL" id="QTV05393.1"/>
    </source>
</evidence>
<feature type="transmembrane region" description="Helical" evidence="2">
    <location>
        <begin position="90"/>
        <end position="110"/>
    </location>
</feature>
<evidence type="ECO:0000313" key="5">
    <source>
        <dbReference type="Proteomes" id="UP000672011"/>
    </source>
</evidence>
<reference evidence="5" key="2">
    <citation type="submission" date="2021-04" db="EMBL/GenBank/DDBJ databases">
        <title>Taxonomy of Flavobacteriaceae bacterium ZY171143.</title>
        <authorList>
            <person name="Li F."/>
        </authorList>
    </citation>
    <scope>NUCLEOTIDE SEQUENCE [LARGE SCALE GENOMIC DNA]</scope>
    <source>
        <strain evidence="5">ZY171143</strain>
    </source>
</reference>
<keyword evidence="1" id="KW-0175">Coiled coil</keyword>
<name>A0ABX7XC07_9FLAO</name>
<feature type="coiled-coil region" evidence="1">
    <location>
        <begin position="526"/>
        <end position="553"/>
    </location>
</feature>
<dbReference type="InterPro" id="IPR058065">
    <property type="entry name" value="LIC_10190-like"/>
</dbReference>
<keyword evidence="2" id="KW-0472">Membrane</keyword>
<feature type="transmembrane region" description="Helical" evidence="2">
    <location>
        <begin position="347"/>
        <end position="367"/>
    </location>
</feature>
<dbReference type="NCBIfam" id="NF047510">
    <property type="entry name" value="LIC_10190_fam"/>
    <property type="match status" value="1"/>
</dbReference>
<dbReference type="InterPro" id="IPR058514">
    <property type="entry name" value="DUF8201"/>
</dbReference>
<feature type="transmembrane region" description="Helical" evidence="2">
    <location>
        <begin position="59"/>
        <end position="78"/>
    </location>
</feature>
<feature type="transmembrane region" description="Helical" evidence="2">
    <location>
        <begin position="188"/>
        <end position="216"/>
    </location>
</feature>
<dbReference type="RefSeq" id="WP_230476032.1">
    <property type="nucleotide sequence ID" value="NZ_CP072842.1"/>
</dbReference>
<feature type="domain" description="DUF8201" evidence="3">
    <location>
        <begin position="1"/>
        <end position="402"/>
    </location>
</feature>
<evidence type="ECO:0000259" key="3">
    <source>
        <dbReference type="Pfam" id="PF26626"/>
    </source>
</evidence>
<gene>
    <name evidence="4" type="ORF">J9309_11540</name>
</gene>
<feature type="transmembrane region" description="Helical" evidence="2">
    <location>
        <begin position="261"/>
        <end position="279"/>
    </location>
</feature>